<sequence length="110" mass="12639">MRDNNLSSYKDNLRHVLAVVGRESAPVPATAENISRDRLLRAQAGLCHLLTEVIPNTSPELLREEVYRWVEEIHNLTRFEECDAQRESRTYKVSVDAGRNSKYKEGQAKQ</sequence>
<evidence type="ECO:0000313" key="2">
    <source>
        <dbReference type="EMBL" id="MEY8772253.1"/>
    </source>
</evidence>
<protein>
    <submittedName>
        <fullName evidence="2">Transcriptional regulator</fullName>
    </submittedName>
</protein>
<feature type="region of interest" description="Disordered" evidence="1">
    <location>
        <begin position="87"/>
        <end position="110"/>
    </location>
</feature>
<proteinExistence type="predicted"/>
<keyword evidence="3" id="KW-1185">Reference proteome</keyword>
<evidence type="ECO:0000313" key="3">
    <source>
        <dbReference type="Proteomes" id="UP001565243"/>
    </source>
</evidence>
<accession>A0ABV4EBF4</accession>
<reference evidence="2 3" key="1">
    <citation type="submission" date="2024-07" db="EMBL/GenBank/DDBJ databases">
        <authorList>
            <person name="Hebao G."/>
        </authorList>
    </citation>
    <scope>NUCLEOTIDE SEQUENCE [LARGE SCALE GENOMIC DNA]</scope>
    <source>
        <strain evidence="2 3">ACCC 02193</strain>
    </source>
</reference>
<dbReference type="RefSeq" id="WP_369896306.1">
    <property type="nucleotide sequence ID" value="NZ_JBGFFX010000012.1"/>
</dbReference>
<name>A0ABV4EBF4_9GAMM</name>
<comment type="caution">
    <text evidence="2">The sequence shown here is derived from an EMBL/GenBank/DDBJ whole genome shotgun (WGS) entry which is preliminary data.</text>
</comment>
<dbReference type="EMBL" id="JBGFFX010000012">
    <property type="protein sequence ID" value="MEY8772253.1"/>
    <property type="molecule type" value="Genomic_DNA"/>
</dbReference>
<evidence type="ECO:0000256" key="1">
    <source>
        <dbReference type="SAM" id="MobiDB-lite"/>
    </source>
</evidence>
<gene>
    <name evidence="2" type="ORF">AB6T85_17755</name>
</gene>
<organism evidence="2 3">
    <name type="scientific">Erwinia aeris</name>
    <dbReference type="NCBI Taxonomy" id="3239803"/>
    <lineage>
        <taxon>Bacteria</taxon>
        <taxon>Pseudomonadati</taxon>
        <taxon>Pseudomonadota</taxon>
        <taxon>Gammaproteobacteria</taxon>
        <taxon>Enterobacterales</taxon>
        <taxon>Erwiniaceae</taxon>
        <taxon>Erwinia</taxon>
    </lineage>
</organism>
<dbReference type="Proteomes" id="UP001565243">
    <property type="component" value="Unassembled WGS sequence"/>
</dbReference>